<reference evidence="1" key="1">
    <citation type="journal article" date="2014" name="Nat. Commun.">
        <title>The tobacco genome sequence and its comparison with those of tomato and potato.</title>
        <authorList>
            <person name="Sierro N."/>
            <person name="Battey J.N."/>
            <person name="Ouadi S."/>
            <person name="Bakaher N."/>
            <person name="Bovet L."/>
            <person name="Willig A."/>
            <person name="Goepfert S."/>
            <person name="Peitsch M.C."/>
            <person name="Ivanov N.V."/>
        </authorList>
    </citation>
    <scope>NUCLEOTIDE SEQUENCE [LARGE SCALE GENOMIC DNA]</scope>
</reference>
<reference evidence="2" key="2">
    <citation type="submission" date="2025-08" db="UniProtKB">
        <authorList>
            <consortium name="RefSeq"/>
        </authorList>
    </citation>
    <scope>IDENTIFICATION</scope>
    <source>
        <tissue evidence="2">Leaf</tissue>
    </source>
</reference>
<accession>A0AC58U3Y6</accession>
<sequence length="333" mass="37639">MSWVVQDAVSLPKTECYCFHSISVFTALSFAWETTRKPIPSPVAEIIAELPPRENTFDSETLEYIKLQREARDFYSIGLHNSCKEIEGVFIDLLEKQRENKQWAIGPLNPVEISKKKAGLDKKDDLFSWLDKQDLNSVIYVSFGSTTTLSNEQIKELALGLEQSGQKFIWVLREADKKGGDNVKKGSNFELPKGYEERIKGKGYIEKYWAPQLEILAHPSIGGFMSHCGWNSCIESISMGVPIAAWPIHSDQPRNTVLITKVLKIGIVVRDWENRHELVSAEKIENAVRDLMGSAEGEELRRRVKELSGAVKKSVINGASRKEMDSFVAHITR</sequence>
<proteinExistence type="predicted"/>
<gene>
    <name evidence="2" type="primary">LOC107777316</name>
</gene>
<evidence type="ECO:0000313" key="1">
    <source>
        <dbReference type="Proteomes" id="UP000790787"/>
    </source>
</evidence>
<dbReference type="Proteomes" id="UP000790787">
    <property type="component" value="Chromosome 24"/>
</dbReference>
<evidence type="ECO:0000313" key="2">
    <source>
        <dbReference type="RefSeq" id="XP_075104186.1"/>
    </source>
</evidence>
<dbReference type="RefSeq" id="XP_075104186.1">
    <property type="nucleotide sequence ID" value="XM_075248085.1"/>
</dbReference>
<organism evidence="1 2">
    <name type="scientific">Nicotiana tabacum</name>
    <name type="common">Common tobacco</name>
    <dbReference type="NCBI Taxonomy" id="4097"/>
    <lineage>
        <taxon>Eukaryota</taxon>
        <taxon>Viridiplantae</taxon>
        <taxon>Streptophyta</taxon>
        <taxon>Embryophyta</taxon>
        <taxon>Tracheophyta</taxon>
        <taxon>Spermatophyta</taxon>
        <taxon>Magnoliopsida</taxon>
        <taxon>eudicotyledons</taxon>
        <taxon>Gunneridae</taxon>
        <taxon>Pentapetalae</taxon>
        <taxon>asterids</taxon>
        <taxon>lamiids</taxon>
        <taxon>Solanales</taxon>
        <taxon>Solanaceae</taxon>
        <taxon>Nicotianoideae</taxon>
        <taxon>Nicotianeae</taxon>
        <taxon>Nicotiana</taxon>
    </lineage>
</organism>
<protein>
    <submittedName>
        <fullName evidence="2">Zeatin O-glucosyltransferase-like</fullName>
    </submittedName>
</protein>
<keyword evidence="1" id="KW-1185">Reference proteome</keyword>
<name>A0AC58U3Y6_TOBAC</name>